<dbReference type="Gene3D" id="1.20.1600.10">
    <property type="entry name" value="Outer membrane efflux proteins (OEP)"/>
    <property type="match status" value="1"/>
</dbReference>
<evidence type="ECO:0000313" key="4">
    <source>
        <dbReference type="Proteomes" id="UP000055136"/>
    </source>
</evidence>
<evidence type="ECO:0000256" key="2">
    <source>
        <dbReference type="SAM" id="Coils"/>
    </source>
</evidence>
<dbReference type="AlphaFoldDB" id="A0A0S2TAX3"/>
<evidence type="ECO:0000313" key="3">
    <source>
        <dbReference type="EMBL" id="ALP52268.1"/>
    </source>
</evidence>
<gene>
    <name evidence="3" type="ORF">Tel_03420</name>
</gene>
<feature type="coiled-coil region" evidence="2">
    <location>
        <begin position="174"/>
        <end position="201"/>
    </location>
</feature>
<name>A0A0S2TAX3_9GAMM</name>
<dbReference type="GO" id="GO:0015562">
    <property type="term" value="F:efflux transmembrane transporter activity"/>
    <property type="evidence" value="ECO:0007669"/>
    <property type="project" value="InterPro"/>
</dbReference>
<dbReference type="Pfam" id="PF02321">
    <property type="entry name" value="OEP"/>
    <property type="match status" value="2"/>
</dbReference>
<accession>A0A0S2TAX3</accession>
<keyword evidence="4" id="KW-1185">Reference proteome</keyword>
<evidence type="ECO:0000256" key="1">
    <source>
        <dbReference type="ARBA" id="ARBA00007613"/>
    </source>
</evidence>
<dbReference type="InterPro" id="IPR003423">
    <property type="entry name" value="OMP_efflux"/>
</dbReference>
<comment type="similarity">
    <text evidence="1">Belongs to the outer membrane factor (OMF) (TC 1.B.17) family.</text>
</comment>
<dbReference type="PANTHER" id="PTHR30203:SF24">
    <property type="entry name" value="BLR4935 PROTEIN"/>
    <property type="match status" value="1"/>
</dbReference>
<dbReference type="EMBL" id="CP013099">
    <property type="protein sequence ID" value="ALP52268.1"/>
    <property type="molecule type" value="Genomic_DNA"/>
</dbReference>
<dbReference type="KEGG" id="tee:Tel_03420"/>
<dbReference type="SUPFAM" id="SSF56954">
    <property type="entry name" value="Outer membrane efflux proteins (OEP)"/>
    <property type="match status" value="1"/>
</dbReference>
<reference evidence="3" key="1">
    <citation type="submission" date="2015-10" db="EMBL/GenBank/DDBJ databases">
        <title>Description of Candidatus Tenderia electrophaga gen. nov, sp. nov., an Uncultivated Electroautotroph from a Biocathode Enrichment.</title>
        <authorList>
            <person name="Eddie B.J."/>
            <person name="Malanoski A.P."/>
            <person name="Wang Z."/>
            <person name="Hall R.J."/>
            <person name="Oh S.D."/>
            <person name="Heiner C."/>
            <person name="Lin B."/>
            <person name="Strycharz-Glaven S.M."/>
        </authorList>
    </citation>
    <scope>NUCLEOTIDE SEQUENCE [LARGE SCALE GENOMIC DNA]</scope>
    <source>
        <strain evidence="3">NRL1</strain>
    </source>
</reference>
<sequence>MILALACISIPVAHAMESTDPGPITLDQVIVRVLEHNPRLGVHDYEAQAAAARIRQAAQSTPLELQLDLDNLAGSGDHSGVKRMETTLSLAKVLEPESAVSSRSDLARQRSRLLRNEQDRERLDLLAEATENFIHVVVDQHRLKLAEDQLALVRHTHEIVSQRVSAGKSHIAEQRRLAIDLARAEIELEHAEHELSTSRLKLATQWGATRPDFSRARADLFALPAVAPFARLETLLADNPDLVRFASEARIAQARVRLAQSRRTANLALAGGIRYLNAADDAALVFSLSMPLGARARAQAEIDEMQRLSEQEPLRYQQRRLALYSSLYEIYQELLHARAAYEALSQRIIPAAQRAAADYEEGYRSGRFALLELNQIQATLLDARLEAVMTAANYHRLKIEIERLTGAALHSGEQP</sequence>
<protein>
    <recommendedName>
        <fullName evidence="5">Transporter</fullName>
    </recommendedName>
</protein>
<dbReference type="PANTHER" id="PTHR30203">
    <property type="entry name" value="OUTER MEMBRANE CATION EFFLUX PROTEIN"/>
    <property type="match status" value="1"/>
</dbReference>
<keyword evidence="2" id="KW-0175">Coiled coil</keyword>
<proteinExistence type="inferred from homology"/>
<dbReference type="InterPro" id="IPR010131">
    <property type="entry name" value="MdtP/NodT-like"/>
</dbReference>
<organism evidence="3 4">
    <name type="scientific">Candidatus Tenderia electrophaga</name>
    <dbReference type="NCBI Taxonomy" id="1748243"/>
    <lineage>
        <taxon>Bacteria</taxon>
        <taxon>Pseudomonadati</taxon>
        <taxon>Pseudomonadota</taxon>
        <taxon>Gammaproteobacteria</taxon>
        <taxon>Candidatus Tenderiales</taxon>
        <taxon>Candidatus Tenderiaceae</taxon>
        <taxon>Candidatus Tenderia</taxon>
    </lineage>
</organism>
<evidence type="ECO:0008006" key="5">
    <source>
        <dbReference type="Google" id="ProtNLM"/>
    </source>
</evidence>
<dbReference type="STRING" id="1748243.Tel_03420"/>
<dbReference type="Proteomes" id="UP000055136">
    <property type="component" value="Chromosome"/>
</dbReference>